<keyword evidence="3" id="KW-1185">Reference proteome</keyword>
<reference evidence="2" key="1">
    <citation type="submission" date="2021-01" db="UniProtKB">
        <authorList>
            <consortium name="EnsemblMetazoa"/>
        </authorList>
    </citation>
    <scope>IDENTIFICATION</scope>
</reference>
<feature type="compositionally biased region" description="Basic and acidic residues" evidence="1">
    <location>
        <begin position="72"/>
        <end position="95"/>
    </location>
</feature>
<accession>A0A7M6DN03</accession>
<evidence type="ECO:0000256" key="1">
    <source>
        <dbReference type="SAM" id="MobiDB-lite"/>
    </source>
</evidence>
<dbReference type="AlphaFoldDB" id="A0A7M6DN03"/>
<sequence length="149" mass="16985">TNHAMTTTQTLRYLVTLAILTTITTGFPIGHHSKGLSTTCAYFSWVLCDAPKKRDNIETNEESNNLTMLTDGKTDTKEEVGENEGTKESTNERTNESVNEEEMEQQIEKSLVDLQIEHIRKYVLNEILDSKNMTLPEKEHLLDEALELR</sequence>
<feature type="region of interest" description="Disordered" evidence="1">
    <location>
        <begin position="57"/>
        <end position="104"/>
    </location>
</feature>
<dbReference type="Proteomes" id="UP000594262">
    <property type="component" value="Unplaced"/>
</dbReference>
<evidence type="ECO:0000313" key="2">
    <source>
        <dbReference type="EnsemblMetazoa" id="CLYHEMP017108.1"/>
    </source>
</evidence>
<evidence type="ECO:0000313" key="3">
    <source>
        <dbReference type="Proteomes" id="UP000594262"/>
    </source>
</evidence>
<protein>
    <submittedName>
        <fullName evidence="2">Uncharacterized protein</fullName>
    </submittedName>
</protein>
<name>A0A7M6DN03_9CNID</name>
<dbReference type="EnsemblMetazoa" id="CLYHEMT017108.1">
    <property type="protein sequence ID" value="CLYHEMP017108.1"/>
    <property type="gene ID" value="CLYHEMG017108"/>
</dbReference>
<proteinExistence type="predicted"/>
<organism evidence="2 3">
    <name type="scientific">Clytia hemisphaerica</name>
    <dbReference type="NCBI Taxonomy" id="252671"/>
    <lineage>
        <taxon>Eukaryota</taxon>
        <taxon>Metazoa</taxon>
        <taxon>Cnidaria</taxon>
        <taxon>Hydrozoa</taxon>
        <taxon>Hydroidolina</taxon>
        <taxon>Leptothecata</taxon>
        <taxon>Obeliida</taxon>
        <taxon>Clytiidae</taxon>
        <taxon>Clytia</taxon>
    </lineage>
</organism>